<accession>A0ABX6REI2</accession>
<keyword evidence="1" id="KW-1133">Transmembrane helix</keyword>
<feature type="transmembrane region" description="Helical" evidence="1">
    <location>
        <begin position="52"/>
        <end position="72"/>
    </location>
</feature>
<gene>
    <name evidence="2" type="ORF">H4W19_07970</name>
</gene>
<organism evidence="2 3">
    <name type="scientific">Pseudoxanthomonas mexicana</name>
    <dbReference type="NCBI Taxonomy" id="128785"/>
    <lineage>
        <taxon>Bacteria</taxon>
        <taxon>Pseudomonadati</taxon>
        <taxon>Pseudomonadota</taxon>
        <taxon>Gammaproteobacteria</taxon>
        <taxon>Lysobacterales</taxon>
        <taxon>Lysobacteraceae</taxon>
        <taxon>Pseudoxanthomonas</taxon>
    </lineage>
</organism>
<feature type="transmembrane region" description="Helical" evidence="1">
    <location>
        <begin position="12"/>
        <end position="32"/>
    </location>
</feature>
<name>A0ABX6REI2_PSEMX</name>
<keyword evidence="1" id="KW-0472">Membrane</keyword>
<feature type="transmembrane region" description="Helical" evidence="1">
    <location>
        <begin position="153"/>
        <end position="176"/>
    </location>
</feature>
<dbReference type="Proteomes" id="UP000515506">
    <property type="component" value="Chromosome"/>
</dbReference>
<dbReference type="RefSeq" id="WP_185896720.1">
    <property type="nucleotide sequence ID" value="NZ_CP060028.1"/>
</dbReference>
<dbReference type="EMBL" id="CP060028">
    <property type="protein sequence ID" value="QND81668.1"/>
    <property type="molecule type" value="Genomic_DNA"/>
</dbReference>
<evidence type="ECO:0000313" key="2">
    <source>
        <dbReference type="EMBL" id="QND81668.1"/>
    </source>
</evidence>
<feature type="transmembrane region" description="Helical" evidence="1">
    <location>
        <begin position="126"/>
        <end position="146"/>
    </location>
</feature>
<proteinExistence type="predicted"/>
<keyword evidence="1" id="KW-0812">Transmembrane</keyword>
<evidence type="ECO:0000256" key="1">
    <source>
        <dbReference type="SAM" id="Phobius"/>
    </source>
</evidence>
<feature type="transmembrane region" description="Helical" evidence="1">
    <location>
        <begin position="84"/>
        <end position="106"/>
    </location>
</feature>
<protein>
    <submittedName>
        <fullName evidence="2">DUF998 domain-containing protein</fullName>
    </submittedName>
</protein>
<dbReference type="Pfam" id="PF06197">
    <property type="entry name" value="DUF998"/>
    <property type="match status" value="1"/>
</dbReference>
<evidence type="ECO:0000313" key="3">
    <source>
        <dbReference type="Proteomes" id="UP000515506"/>
    </source>
</evidence>
<sequence>MTSLPARLLPLTGALAALVFVGAVAGFGLALSGYSQIWHPVAVLGAKDVPHALGFNLLGFVLTGVLAAVAALDLRHRLPADAGWPARVGAQLLLLSALGFIALGVLPLDPDDLHNEASSLHATAWLLWWVAFVPGATLLTFGMRGLSRWRPVVTASIVAAAVVLFSALIAVALMPAGIAQRLGYAAWLGWLCVASRAGR</sequence>
<keyword evidence="3" id="KW-1185">Reference proteome</keyword>
<reference evidence="2 3" key="1">
    <citation type="submission" date="2020-08" db="EMBL/GenBank/DDBJ databases">
        <title>Streptomycin resistant and MDR strain, P. mexicana.</title>
        <authorList>
            <person name="Ganesh-kumar S."/>
            <person name="Zhe T."/>
            <person name="Yu Z."/>
            <person name="Min Y."/>
        </authorList>
    </citation>
    <scope>NUCLEOTIDE SEQUENCE [LARGE SCALE GENOMIC DNA]</scope>
    <source>
        <strain evidence="2 3">GTZY</strain>
    </source>
</reference>
<dbReference type="InterPro" id="IPR009339">
    <property type="entry name" value="DUF998"/>
</dbReference>